<dbReference type="EMBL" id="KV454016">
    <property type="protein sequence ID" value="ODV94100.1"/>
    <property type="molecule type" value="Genomic_DNA"/>
</dbReference>
<gene>
    <name evidence="5" type="ORF">PACTADRAFT_44475</name>
</gene>
<dbReference type="STRING" id="669874.A0A1E4TQS4"/>
<dbReference type="GO" id="GO:1990344">
    <property type="term" value="P:secondary cell septum biogenesis"/>
    <property type="evidence" value="ECO:0007669"/>
    <property type="project" value="EnsemblFungi"/>
</dbReference>
<dbReference type="InterPro" id="IPR038765">
    <property type="entry name" value="Papain-like_cys_pep_sf"/>
</dbReference>
<dbReference type="AlphaFoldDB" id="A0A1E4TQS4"/>
<protein>
    <recommendedName>
        <fullName evidence="4">SH3 domain-containing protein</fullName>
    </recommendedName>
</protein>
<dbReference type="Gene3D" id="2.30.30.40">
    <property type="entry name" value="SH3 Domains"/>
    <property type="match status" value="1"/>
</dbReference>
<feature type="region of interest" description="Disordered" evidence="3">
    <location>
        <begin position="95"/>
        <end position="133"/>
    </location>
</feature>
<dbReference type="OrthoDB" id="6129702at2759"/>
<dbReference type="InterPro" id="IPR056409">
    <property type="entry name" value="Ig_CYK3_C"/>
</dbReference>
<evidence type="ECO:0000256" key="3">
    <source>
        <dbReference type="SAM" id="MobiDB-lite"/>
    </source>
</evidence>
<dbReference type="CDD" id="cd11889">
    <property type="entry name" value="SH3_Cyk3p-like"/>
    <property type="match status" value="1"/>
</dbReference>
<dbReference type="SMART" id="SM00326">
    <property type="entry name" value="SH3"/>
    <property type="match status" value="1"/>
</dbReference>
<dbReference type="InterPro" id="IPR052557">
    <property type="entry name" value="CAP/Cytokinesis_protein"/>
</dbReference>
<evidence type="ECO:0000313" key="5">
    <source>
        <dbReference type="EMBL" id="ODV94100.1"/>
    </source>
</evidence>
<evidence type="ECO:0000256" key="1">
    <source>
        <dbReference type="ARBA" id="ARBA00022443"/>
    </source>
</evidence>
<dbReference type="InterPro" id="IPR002931">
    <property type="entry name" value="Transglutaminase-like"/>
</dbReference>
<reference evidence="6" key="1">
    <citation type="submission" date="2016-05" db="EMBL/GenBank/DDBJ databases">
        <title>Comparative genomics of biotechnologically important yeasts.</title>
        <authorList>
            <consortium name="DOE Joint Genome Institute"/>
            <person name="Riley R."/>
            <person name="Haridas S."/>
            <person name="Wolfe K.H."/>
            <person name="Lopes M.R."/>
            <person name="Hittinger C.T."/>
            <person name="Goker M."/>
            <person name="Salamov A."/>
            <person name="Wisecaver J."/>
            <person name="Long T.M."/>
            <person name="Aerts A.L."/>
            <person name="Barry K."/>
            <person name="Choi C."/>
            <person name="Clum A."/>
            <person name="Coughlan A.Y."/>
            <person name="Deshpande S."/>
            <person name="Douglass A.P."/>
            <person name="Hanson S.J."/>
            <person name="Klenk H.-P."/>
            <person name="Labutti K."/>
            <person name="Lapidus A."/>
            <person name="Lindquist E."/>
            <person name="Lipzen A."/>
            <person name="Meier-Kolthoff J.P."/>
            <person name="Ohm R.A."/>
            <person name="Otillar R.P."/>
            <person name="Pangilinan J."/>
            <person name="Peng Y."/>
            <person name="Rokas A."/>
            <person name="Rosa C.A."/>
            <person name="Scheuner C."/>
            <person name="Sibirny A.A."/>
            <person name="Slot J.C."/>
            <person name="Stielow J.B."/>
            <person name="Sun H."/>
            <person name="Kurtzman C.P."/>
            <person name="Blackwell M."/>
            <person name="Grigoriev I.V."/>
            <person name="Jeffries T.W."/>
        </authorList>
    </citation>
    <scope>NUCLEOTIDE SEQUENCE [LARGE SCALE GENOMIC DNA]</scope>
    <source>
        <strain evidence="6">NRRL Y-2460</strain>
    </source>
</reference>
<feature type="region of interest" description="Disordered" evidence="3">
    <location>
        <begin position="230"/>
        <end position="258"/>
    </location>
</feature>
<keyword evidence="1 2" id="KW-0728">SH3 domain</keyword>
<dbReference type="PANTHER" id="PTHR46333:SF2">
    <property type="entry name" value="CYTOKINESIS PROTEIN 3"/>
    <property type="match status" value="1"/>
</dbReference>
<dbReference type="PROSITE" id="PS50002">
    <property type="entry name" value="SH3"/>
    <property type="match status" value="1"/>
</dbReference>
<proteinExistence type="predicted"/>
<name>A0A1E4TQS4_PACTA</name>
<evidence type="ECO:0000313" key="6">
    <source>
        <dbReference type="Proteomes" id="UP000094236"/>
    </source>
</evidence>
<dbReference type="InterPro" id="IPR036028">
    <property type="entry name" value="SH3-like_dom_sf"/>
</dbReference>
<dbReference type="GO" id="GO:0030234">
    <property type="term" value="F:enzyme regulator activity"/>
    <property type="evidence" value="ECO:0007669"/>
    <property type="project" value="EnsemblFungi"/>
</dbReference>
<dbReference type="Pfam" id="PF00018">
    <property type="entry name" value="SH3_1"/>
    <property type="match status" value="1"/>
</dbReference>
<organism evidence="5 6">
    <name type="scientific">Pachysolen tannophilus NRRL Y-2460</name>
    <dbReference type="NCBI Taxonomy" id="669874"/>
    <lineage>
        <taxon>Eukaryota</taxon>
        <taxon>Fungi</taxon>
        <taxon>Dikarya</taxon>
        <taxon>Ascomycota</taxon>
        <taxon>Saccharomycotina</taxon>
        <taxon>Pichiomycetes</taxon>
        <taxon>Pachysolenaceae</taxon>
        <taxon>Pachysolen</taxon>
    </lineage>
</organism>
<evidence type="ECO:0000259" key="4">
    <source>
        <dbReference type="PROSITE" id="PS50002"/>
    </source>
</evidence>
<keyword evidence="6" id="KW-1185">Reference proteome</keyword>
<evidence type="ECO:0000256" key="2">
    <source>
        <dbReference type="PROSITE-ProRule" id="PRU00192"/>
    </source>
</evidence>
<feature type="compositionally biased region" description="Polar residues" evidence="3">
    <location>
        <begin position="234"/>
        <end position="258"/>
    </location>
</feature>
<dbReference type="InterPro" id="IPR001452">
    <property type="entry name" value="SH3_domain"/>
</dbReference>
<dbReference type="GO" id="GO:0044697">
    <property type="term" value="C:HICS complex"/>
    <property type="evidence" value="ECO:0007669"/>
    <property type="project" value="EnsemblFungi"/>
</dbReference>
<dbReference type="PANTHER" id="PTHR46333">
    <property type="entry name" value="CYTOKINESIS PROTEIN 3"/>
    <property type="match status" value="1"/>
</dbReference>
<dbReference type="SUPFAM" id="SSF50044">
    <property type="entry name" value="SH3-domain"/>
    <property type="match status" value="1"/>
</dbReference>
<sequence>MSAQIQLPCRAKAIYSWSGEEETDLGILEGDLIEVSDFGDGKWWYGKLKRNKMEGIFPSNYVKLLTASESLNDISKFNNKMPSFMSYQDLSSVRESKPTAVSRRNFKTTDYGSRPKKDNLPIRHSTSGLPQSYSISNVNNHLKDFQDKEEDDSLADCTLQTYHEELSRSYREAAKNPLPRYYSVDDFSRPYGSGRNYNEHREPNNSRINYSQIQNYNDLQESFIAPYDPDTLKVSKSSDGSGQQAAHQQLNPYNNSAISTDTERSSYFGHSDFSATSAGSFARHKYQLQLEEQDSKLRNIQARGGLSNIDSKEQQEIVDQIFVNKKSKHPKFLKKLFKNEVSDEVSLDQQIHFMSMTKGGSINSLNKAYDDKFYSHFKPRGESLQEEKLIDLERCRSISPKEKAEREKRILEENPYLILKPYNDITTNINTNEVIYKSNYNIDSIPLYHVDTYVRNLSIDKFETYESIAVNSIGNEFELPLEKLRALFIFCAERFVIQDPLITESFDKKVPPNDISDIIYNKHATSYQLTWLFKLMANALNLKTDIVLGYLKHPFKDSNFYESYSDKLIPNHTWLAVLIEGEWRFIDVALANLTNDINLIFNNNGLNNKNAGNESFYFLTKPLDLIYSHIPTIIDQQHIVPPIDTLVALSTPATFPSFFYNSLKPHKFNNALIRLRDLETSEFEMLLPIDVEVFANIRTEEFEKDNCTLAQVYWKNNCKRIVKVKACLPSKFSTAFVQIFAGEKGAQKTLSNIHPIAMTVPIYHNGIYRDIEFVKRYPTIHSQLQDLYIKSPQMYNIKFQQKITFIVNQFPSQGLTSIQMPDMKRPKIAIQSPSGKISKFIQTDPSLPFGEWVLDILVQENGIWRALIITDDGTGWSVFAEWKCSND</sequence>
<dbReference type="SUPFAM" id="SSF54001">
    <property type="entry name" value="Cysteine proteinases"/>
    <property type="match status" value="1"/>
</dbReference>
<dbReference type="Pfam" id="PF24584">
    <property type="entry name" value="Ig_CYK3_C"/>
    <property type="match status" value="1"/>
</dbReference>
<dbReference type="GO" id="GO:0000142">
    <property type="term" value="C:cellular bud neck contractile ring"/>
    <property type="evidence" value="ECO:0007669"/>
    <property type="project" value="EnsemblFungi"/>
</dbReference>
<dbReference type="InterPro" id="IPR035553">
    <property type="entry name" value="Cyk3_SH3"/>
</dbReference>
<feature type="domain" description="SH3" evidence="4">
    <location>
        <begin position="6"/>
        <end position="67"/>
    </location>
</feature>
<dbReference type="Proteomes" id="UP000094236">
    <property type="component" value="Unassembled WGS sequence"/>
</dbReference>
<dbReference type="SMART" id="SM00460">
    <property type="entry name" value="TGc"/>
    <property type="match status" value="1"/>
</dbReference>
<accession>A0A1E4TQS4</accession>
<dbReference type="FunFam" id="2.30.30.40:FF:000168">
    <property type="entry name" value="SH3 domain protein (Cyk3)"/>
    <property type="match status" value="1"/>
</dbReference>
<feature type="compositionally biased region" description="Polar residues" evidence="3">
    <location>
        <begin position="124"/>
        <end position="133"/>
    </location>
</feature>